<dbReference type="Proteomes" id="UP000437446">
    <property type="component" value="Unassembled WGS sequence"/>
</dbReference>
<proteinExistence type="inferred from homology"/>
<dbReference type="PANTHER" id="PTHR38459">
    <property type="entry name" value="PROPHAGE BACTOPRENOL-LINKED GLUCOSE TRANSLOCASE HOMOLOG"/>
    <property type="match status" value="1"/>
</dbReference>
<dbReference type="PANTHER" id="PTHR38459:SF1">
    <property type="entry name" value="PROPHAGE BACTOPRENOL-LINKED GLUCOSE TRANSLOCASE HOMOLOG"/>
    <property type="match status" value="1"/>
</dbReference>
<feature type="transmembrane region" description="Helical" evidence="6">
    <location>
        <begin position="102"/>
        <end position="119"/>
    </location>
</feature>
<comment type="subcellular location">
    <subcellularLocation>
        <location evidence="1">Membrane</location>
        <topology evidence="1">Multi-pass membrane protein</topology>
    </subcellularLocation>
</comment>
<evidence type="ECO:0000313" key="13">
    <source>
        <dbReference type="Proteomes" id="UP000283732"/>
    </source>
</evidence>
<feature type="transmembrane region" description="Helical" evidence="6">
    <location>
        <begin position="42"/>
        <end position="59"/>
    </location>
</feature>
<dbReference type="EMBL" id="QSEF01000002">
    <property type="protein sequence ID" value="RGZ51101.1"/>
    <property type="molecule type" value="Genomic_DNA"/>
</dbReference>
<evidence type="ECO:0000256" key="6">
    <source>
        <dbReference type="SAM" id="Phobius"/>
    </source>
</evidence>
<dbReference type="Proteomes" id="UP000261088">
    <property type="component" value="Unassembled WGS sequence"/>
</dbReference>
<dbReference type="RefSeq" id="WP_005642575.1">
    <property type="nucleotide sequence ID" value="NZ_DAWDXW010000018.1"/>
</dbReference>
<organism evidence="11 13">
    <name type="scientific">Parabacteroides merdae</name>
    <dbReference type="NCBI Taxonomy" id="46503"/>
    <lineage>
        <taxon>Bacteria</taxon>
        <taxon>Pseudomonadati</taxon>
        <taxon>Bacteroidota</taxon>
        <taxon>Bacteroidia</taxon>
        <taxon>Bacteroidales</taxon>
        <taxon>Tannerellaceae</taxon>
        <taxon>Parabacteroides</taxon>
    </lineage>
</organism>
<dbReference type="EMBL" id="QSUP01000007">
    <property type="protein sequence ID" value="RGN52254.1"/>
    <property type="molecule type" value="Genomic_DNA"/>
</dbReference>
<evidence type="ECO:0000313" key="8">
    <source>
        <dbReference type="EMBL" id="MTU28740.1"/>
    </source>
</evidence>
<dbReference type="Proteomes" id="UP000283732">
    <property type="component" value="Unassembled WGS sequence"/>
</dbReference>
<evidence type="ECO:0000313" key="10">
    <source>
        <dbReference type="EMBL" id="RGZ51101.1"/>
    </source>
</evidence>
<evidence type="ECO:0000313" key="15">
    <source>
        <dbReference type="Proteomes" id="UP000437446"/>
    </source>
</evidence>
<evidence type="ECO:0000259" key="7">
    <source>
        <dbReference type="Pfam" id="PF04138"/>
    </source>
</evidence>
<evidence type="ECO:0000256" key="2">
    <source>
        <dbReference type="ARBA" id="ARBA00009399"/>
    </source>
</evidence>
<evidence type="ECO:0000256" key="3">
    <source>
        <dbReference type="ARBA" id="ARBA00022692"/>
    </source>
</evidence>
<dbReference type="GO" id="GO:0000271">
    <property type="term" value="P:polysaccharide biosynthetic process"/>
    <property type="evidence" value="ECO:0007669"/>
    <property type="project" value="InterPro"/>
</dbReference>
<evidence type="ECO:0000256" key="5">
    <source>
        <dbReference type="ARBA" id="ARBA00023136"/>
    </source>
</evidence>
<dbReference type="Pfam" id="PF04138">
    <property type="entry name" value="GtrA_DPMS_TM"/>
    <property type="match status" value="1"/>
</dbReference>
<dbReference type="EMBL" id="WNCR01000002">
    <property type="protein sequence ID" value="MTU28740.1"/>
    <property type="molecule type" value="Genomic_DNA"/>
</dbReference>
<keyword evidence="4 6" id="KW-1133">Transmembrane helix</keyword>
<keyword evidence="5 6" id="KW-0472">Membrane</keyword>
<dbReference type="EMBL" id="QRKC01000002">
    <property type="protein sequence ID" value="RHH78305.1"/>
    <property type="molecule type" value="Genomic_DNA"/>
</dbReference>
<name>A0A3R6GR48_9BACT</name>
<evidence type="ECO:0000313" key="12">
    <source>
        <dbReference type="Proteomes" id="UP000261088"/>
    </source>
</evidence>
<dbReference type="GO" id="GO:0005886">
    <property type="term" value="C:plasma membrane"/>
    <property type="evidence" value="ECO:0007669"/>
    <property type="project" value="TreeGrafter"/>
</dbReference>
<keyword evidence="3 6" id="KW-0812">Transmembrane</keyword>
<dbReference type="InterPro" id="IPR051401">
    <property type="entry name" value="GtrA_CellWall_Glycosyl"/>
</dbReference>
<comment type="similarity">
    <text evidence="2">Belongs to the GtrA family.</text>
</comment>
<protein>
    <submittedName>
        <fullName evidence="11">GtrA family protein</fullName>
    </submittedName>
</protein>
<evidence type="ECO:0000313" key="11">
    <source>
        <dbReference type="EMBL" id="RHH78305.1"/>
    </source>
</evidence>
<feature type="transmembrane region" description="Helical" evidence="6">
    <location>
        <begin position="12"/>
        <end position="30"/>
    </location>
</feature>
<accession>A0A3R6GR48</accession>
<feature type="domain" description="GtrA/DPMS transmembrane" evidence="7">
    <location>
        <begin position="10"/>
        <end position="125"/>
    </location>
</feature>
<evidence type="ECO:0000256" key="4">
    <source>
        <dbReference type="ARBA" id="ARBA00022989"/>
    </source>
</evidence>
<comment type="caution">
    <text evidence="11">The sequence shown here is derived from an EMBL/GenBank/DDBJ whole genome shotgun (WGS) entry which is preliminary data.</text>
</comment>
<dbReference type="AlphaFoldDB" id="A0A3R6GR48"/>
<dbReference type="Proteomes" id="UP000285173">
    <property type="component" value="Unassembled WGS sequence"/>
</dbReference>
<evidence type="ECO:0000256" key="1">
    <source>
        <dbReference type="ARBA" id="ARBA00004141"/>
    </source>
</evidence>
<sequence>MEETVKQAIKYGIVGVSNTVITAVVIWIMMKLFGCSDVVSNMVGYVAGVLNSFIWNKQWTFRSSAGWLGSAVRFGVVFGVCYLLQLGFLVCVLTPYLPIDPYYNQLIAMAFYTVINFIMNKFYTFKA</sequence>
<dbReference type="InterPro" id="IPR007267">
    <property type="entry name" value="GtrA_DPMS_TM"/>
</dbReference>
<feature type="transmembrane region" description="Helical" evidence="6">
    <location>
        <begin position="71"/>
        <end position="96"/>
    </location>
</feature>
<evidence type="ECO:0000313" key="9">
    <source>
        <dbReference type="EMBL" id="RGN52254.1"/>
    </source>
</evidence>
<reference evidence="8 15" key="2">
    <citation type="journal article" date="2019" name="Nat. Med.">
        <title>A library of human gut bacterial isolates paired with longitudinal multiomics data enables mechanistic microbiome research.</title>
        <authorList>
            <person name="Poyet M."/>
            <person name="Groussin M."/>
            <person name="Gibbons S.M."/>
            <person name="Avila-Pacheco J."/>
            <person name="Jiang X."/>
            <person name="Kearney S.M."/>
            <person name="Perrotta A.R."/>
            <person name="Berdy B."/>
            <person name="Zhao S."/>
            <person name="Lieberman T.D."/>
            <person name="Swanson P.K."/>
            <person name="Smith M."/>
            <person name="Roesemann S."/>
            <person name="Alexander J.E."/>
            <person name="Rich S.A."/>
            <person name="Livny J."/>
            <person name="Vlamakis H."/>
            <person name="Clish C."/>
            <person name="Bullock K."/>
            <person name="Deik A."/>
            <person name="Scott J."/>
            <person name="Pierce K.A."/>
            <person name="Xavier R.J."/>
            <person name="Alm E.J."/>
        </authorList>
    </citation>
    <scope>NUCLEOTIDE SEQUENCE [LARGE SCALE GENOMIC DNA]</scope>
    <source>
        <strain evidence="8 15">BIOML-A25</strain>
    </source>
</reference>
<evidence type="ECO:0000313" key="14">
    <source>
        <dbReference type="Proteomes" id="UP000285173"/>
    </source>
</evidence>
<reference evidence="12 13" key="1">
    <citation type="submission" date="2018-08" db="EMBL/GenBank/DDBJ databases">
        <title>A genome reference for cultivated species of the human gut microbiota.</title>
        <authorList>
            <person name="Zou Y."/>
            <person name="Xue W."/>
            <person name="Luo G."/>
        </authorList>
    </citation>
    <scope>NUCLEOTIDE SEQUENCE [LARGE SCALE GENOMIC DNA]</scope>
    <source>
        <strain evidence="11 13">AM16-50</strain>
        <strain evidence="10 14">AM50-15</strain>
        <strain evidence="9 12">OM05-11AA</strain>
    </source>
</reference>
<gene>
    <name evidence="11" type="ORF">DW191_06355</name>
    <name evidence="10" type="ORF">DW986_01265</name>
    <name evidence="9" type="ORF">DXB61_08460</name>
    <name evidence="8" type="ORF">GMD66_05815</name>
</gene>